<dbReference type="Proteomes" id="UP000193228">
    <property type="component" value="Unassembled WGS sequence"/>
</dbReference>
<dbReference type="InterPro" id="IPR051783">
    <property type="entry name" value="NAD(P)-dependent_oxidoreduct"/>
</dbReference>
<dbReference type="STRING" id="1515439.SAMN06265784_105119"/>
<evidence type="ECO:0000313" key="2">
    <source>
        <dbReference type="EMBL" id="SMG49248.1"/>
    </source>
</evidence>
<feature type="domain" description="NAD-dependent epimerase/dehydratase" evidence="1">
    <location>
        <begin position="28"/>
        <end position="238"/>
    </location>
</feature>
<dbReference type="GO" id="GO:0004029">
    <property type="term" value="F:aldehyde dehydrogenase (NAD+) activity"/>
    <property type="evidence" value="ECO:0007669"/>
    <property type="project" value="TreeGrafter"/>
</dbReference>
<dbReference type="InterPro" id="IPR001509">
    <property type="entry name" value="Epimerase_deHydtase"/>
</dbReference>
<dbReference type="EMBL" id="FXAT01000005">
    <property type="protein sequence ID" value="SMG49248.1"/>
    <property type="molecule type" value="Genomic_DNA"/>
</dbReference>
<dbReference type="Pfam" id="PF01370">
    <property type="entry name" value="Epimerase"/>
    <property type="match status" value="1"/>
</dbReference>
<keyword evidence="3" id="KW-1185">Reference proteome</keyword>
<reference evidence="3" key="1">
    <citation type="submission" date="2017-04" db="EMBL/GenBank/DDBJ databases">
        <authorList>
            <person name="Varghese N."/>
            <person name="Submissions S."/>
        </authorList>
    </citation>
    <scope>NUCLEOTIDE SEQUENCE [LARGE SCALE GENOMIC DNA]</scope>
    <source>
        <strain evidence="3">LMG 29540</strain>
    </source>
</reference>
<dbReference type="AlphaFoldDB" id="A0A1X7L5V5"/>
<dbReference type="PANTHER" id="PTHR48079">
    <property type="entry name" value="PROTEIN YEEZ"/>
    <property type="match status" value="1"/>
</dbReference>
<dbReference type="Gene3D" id="3.40.50.720">
    <property type="entry name" value="NAD(P)-binding Rossmann-like Domain"/>
    <property type="match status" value="1"/>
</dbReference>
<dbReference type="PANTHER" id="PTHR48079:SF6">
    <property type="entry name" value="NAD(P)-BINDING DOMAIN-CONTAINING PROTEIN-RELATED"/>
    <property type="match status" value="1"/>
</dbReference>
<evidence type="ECO:0000259" key="1">
    <source>
        <dbReference type="Pfam" id="PF01370"/>
    </source>
</evidence>
<protein>
    <submittedName>
        <fullName evidence="2">Nucleoside-diphosphate-sugar epimerase</fullName>
    </submittedName>
</protein>
<organism evidence="2 3">
    <name type="scientific">Paraburkholderia susongensis</name>
    <dbReference type="NCBI Taxonomy" id="1515439"/>
    <lineage>
        <taxon>Bacteria</taxon>
        <taxon>Pseudomonadati</taxon>
        <taxon>Pseudomonadota</taxon>
        <taxon>Betaproteobacteria</taxon>
        <taxon>Burkholderiales</taxon>
        <taxon>Burkholderiaceae</taxon>
        <taxon>Paraburkholderia</taxon>
    </lineage>
</organism>
<dbReference type="SUPFAM" id="SSF51735">
    <property type="entry name" value="NAD(P)-binding Rossmann-fold domains"/>
    <property type="match status" value="1"/>
</dbReference>
<dbReference type="InterPro" id="IPR036291">
    <property type="entry name" value="NAD(P)-bd_dom_sf"/>
</dbReference>
<sequence length="324" mass="35014">MAACRPPDHLAAGLSGYLRTLKEHTVSIFITGASGFVGGTVGRRLLAAGHSVRGLIRDASKAESLKTLGIEPVIGDLEDSDLLTREAQQSEGVIHAADSDHRPAIEALIDGLRDSGKPLLHTSGSSVIGDDAQGNSVSEAIYDEDTPMIVEPVKQPRREIELRVLAASAEGVRAVVICPSNIYGSGTGLNPRSVQIPFLVDQARKDGVVHIVGRGVNRWSNVHIEDVAELYLLALEKAPAGAFYFIENGEASFGEIGDAIARRLNLAPVQSWTVEEAAERWGELHAYYTFGSNSRVRAKRARKELGWTPRHTSALTWIEENMPL</sequence>
<proteinExistence type="predicted"/>
<gene>
    <name evidence="2" type="ORF">SAMN06265784_105119</name>
</gene>
<name>A0A1X7L5V5_9BURK</name>
<dbReference type="GO" id="GO:0005737">
    <property type="term" value="C:cytoplasm"/>
    <property type="evidence" value="ECO:0007669"/>
    <property type="project" value="TreeGrafter"/>
</dbReference>
<accession>A0A1X7L5V5</accession>
<evidence type="ECO:0000313" key="3">
    <source>
        <dbReference type="Proteomes" id="UP000193228"/>
    </source>
</evidence>